<evidence type="ECO:0000313" key="3">
    <source>
        <dbReference type="Proteomes" id="UP000566819"/>
    </source>
</evidence>
<keyword evidence="3" id="KW-1185">Reference proteome</keyword>
<gene>
    <name evidence="2" type="ORF">G7Y89_g13002</name>
</gene>
<dbReference type="InterPro" id="IPR052895">
    <property type="entry name" value="HetReg/Transcr_Mod"/>
</dbReference>
<dbReference type="AlphaFoldDB" id="A0A8H4VWU7"/>
<dbReference type="Pfam" id="PF06985">
    <property type="entry name" value="HET"/>
    <property type="match status" value="2"/>
</dbReference>
<dbReference type="InterPro" id="IPR010730">
    <property type="entry name" value="HET"/>
</dbReference>
<dbReference type="Proteomes" id="UP000566819">
    <property type="component" value="Unassembled WGS sequence"/>
</dbReference>
<dbReference type="PANTHER" id="PTHR24148">
    <property type="entry name" value="ANKYRIN REPEAT DOMAIN-CONTAINING PROTEIN 39 HOMOLOG-RELATED"/>
    <property type="match status" value="1"/>
</dbReference>
<organism evidence="2 3">
    <name type="scientific">Cudoniella acicularis</name>
    <dbReference type="NCBI Taxonomy" id="354080"/>
    <lineage>
        <taxon>Eukaryota</taxon>
        <taxon>Fungi</taxon>
        <taxon>Dikarya</taxon>
        <taxon>Ascomycota</taxon>
        <taxon>Pezizomycotina</taxon>
        <taxon>Leotiomycetes</taxon>
        <taxon>Helotiales</taxon>
        <taxon>Tricladiaceae</taxon>
        <taxon>Cudoniella</taxon>
    </lineage>
</organism>
<comment type="caution">
    <text evidence="2">The sequence shown here is derived from an EMBL/GenBank/DDBJ whole genome shotgun (WGS) entry which is preliminary data.</text>
</comment>
<protein>
    <recommendedName>
        <fullName evidence="1">Heterokaryon incompatibility domain-containing protein</fullName>
    </recommendedName>
</protein>
<feature type="domain" description="Heterokaryon incompatibility" evidence="1">
    <location>
        <begin position="558"/>
        <end position="655"/>
    </location>
</feature>
<proteinExistence type="predicted"/>
<dbReference type="EMBL" id="JAAMPI010001448">
    <property type="protein sequence ID" value="KAF4625167.1"/>
    <property type="molecule type" value="Genomic_DNA"/>
</dbReference>
<reference evidence="2 3" key="1">
    <citation type="submission" date="2020-03" db="EMBL/GenBank/DDBJ databases">
        <title>Draft Genome Sequence of Cudoniella acicularis.</title>
        <authorList>
            <person name="Buettner E."/>
            <person name="Kellner H."/>
        </authorList>
    </citation>
    <scope>NUCLEOTIDE SEQUENCE [LARGE SCALE GENOMIC DNA]</scope>
    <source>
        <strain evidence="2 3">DSM 108380</strain>
    </source>
</reference>
<evidence type="ECO:0000313" key="2">
    <source>
        <dbReference type="EMBL" id="KAF4625167.1"/>
    </source>
</evidence>
<accession>A0A8H4VWU7</accession>
<sequence length="1007" mass="114257">MQSGDTVENGKATLAPYEYVSSLSSSYFRLLIVEGGGKDAPIIASLRTTSHLPGQTAGILQTLSSVVLGKEATTIFEWDAISYAWEGQKPSETILVGGQELKVTLNVMRIIKDLRRPDQRTVLWIDAICINQANPEEKSFQVSIMSSIYQNAKRVVIWLGPETFFDKDRTGAALDAVSWLNSKRGMGSRESLSLGERPQFENLFDCYKREMNSNSEEVLSSLSGNISQSRATPVDSPVDSPFETAVQCSWFRRIWVVQEAVLAKFLVVQVGSRWVHWGEFAIAALRFLTNAEADIALKLDSDECYTQCFQQQHSLSTKSGISMIYLIETLRKWVRSSAYPIAPSELALMCKNCEATIPNDMIYAIIGLFGLKDTLSMTRLKVNYELSAPEVYKDFVTWCIREERSLDILAQQRYDYRRVKPSPTHRNFPSWATNWSRGRALNFNTTETNPLGGRLKHGKRELARHIPIDTRKGDTLIVKGFMIDTIKKPAPLKLYYDHDSQQEWMDAISENQEQNLILFPSGPQSTLKRTIAKFPDMPYLWRDGATLSIPRSTKFTLDTVCINQEDVLERNQQVSLMTRIYKKCFGVHIWLGEEADNSALAMDLINQVSSGRMRGPGEPEIEYPDHTIEEKILHWKALTALFQRPYWSRVWVRQEIAIPKFATVHCGNRTCRFDQISQTAGLLDILNDELGYHPVQHEALKIEDSATTDDLRMSCYVRVHKLYEIRNNAGPAGAKKYIDLRELLFHTRACKATDMRDKVFSVLGLADPELYEIRPDYRFSLNDTFKLVTRCVVNKKQSLDILSGCQNPNRLNGLPSWVPNLLDDWKAMPFEISIHTNKGEDSKDSTDFKFDHKDSSVLRVVGRRVGSISLLSEDAPSQLDTVEQLDTLYSKWKALAATTASNPNNELSSKASLKNLIENQNDRHWLDFVSIGAENGFFLKYADDGKTLLPDDPPRYTQNPRMVASLLLPKEDDESAVKISAYKKIYSYLRKFGIGRKMCFLEGGSLV</sequence>
<dbReference type="PANTHER" id="PTHR24148:SF64">
    <property type="entry name" value="HETEROKARYON INCOMPATIBILITY DOMAIN-CONTAINING PROTEIN"/>
    <property type="match status" value="1"/>
</dbReference>
<feature type="domain" description="Heterokaryon incompatibility" evidence="1">
    <location>
        <begin position="78"/>
        <end position="259"/>
    </location>
</feature>
<name>A0A8H4VWU7_9HELO</name>
<dbReference type="OrthoDB" id="194358at2759"/>
<evidence type="ECO:0000259" key="1">
    <source>
        <dbReference type="Pfam" id="PF06985"/>
    </source>
</evidence>